<gene>
    <name evidence="2" type="ORF">Celaphus_00001469</name>
</gene>
<organism evidence="2 3">
    <name type="scientific">Cervus elaphus hippelaphus</name>
    <name type="common">European red deer</name>
    <dbReference type="NCBI Taxonomy" id="46360"/>
    <lineage>
        <taxon>Eukaryota</taxon>
        <taxon>Metazoa</taxon>
        <taxon>Chordata</taxon>
        <taxon>Craniata</taxon>
        <taxon>Vertebrata</taxon>
        <taxon>Euteleostomi</taxon>
        <taxon>Mammalia</taxon>
        <taxon>Eutheria</taxon>
        <taxon>Laurasiatheria</taxon>
        <taxon>Artiodactyla</taxon>
        <taxon>Ruminantia</taxon>
        <taxon>Pecora</taxon>
        <taxon>Cervidae</taxon>
        <taxon>Cervinae</taxon>
        <taxon>Cervus</taxon>
    </lineage>
</organism>
<name>A0A212D8T7_CEREH</name>
<sequence>MKIPEQKAWPQETGRLCSASAGEDTDAELPVVRAQRNRLCDLLGVPRPQLVPKVSPAPQATWGPRGPFLVRPPDMAPTPGGSTAGLWDGGRAEAHPLLSHLPPTPPDEPTPCLS</sequence>
<dbReference type="Proteomes" id="UP000242450">
    <property type="component" value="Chromosome 5"/>
</dbReference>
<feature type="region of interest" description="Disordered" evidence="1">
    <location>
        <begin position="1"/>
        <end position="25"/>
    </location>
</feature>
<keyword evidence="3" id="KW-1185">Reference proteome</keyword>
<evidence type="ECO:0000313" key="2">
    <source>
        <dbReference type="EMBL" id="OWK14661.1"/>
    </source>
</evidence>
<evidence type="ECO:0000313" key="3">
    <source>
        <dbReference type="Proteomes" id="UP000242450"/>
    </source>
</evidence>
<dbReference type="AlphaFoldDB" id="A0A212D8T7"/>
<feature type="region of interest" description="Disordered" evidence="1">
    <location>
        <begin position="52"/>
        <end position="114"/>
    </location>
</feature>
<comment type="caution">
    <text evidence="2">The sequence shown here is derived from an EMBL/GenBank/DDBJ whole genome shotgun (WGS) entry which is preliminary data.</text>
</comment>
<protein>
    <submittedName>
        <fullName evidence="2">TBCD</fullName>
    </submittedName>
</protein>
<feature type="compositionally biased region" description="Pro residues" evidence="1">
    <location>
        <begin position="102"/>
        <end position="114"/>
    </location>
</feature>
<reference evidence="2 3" key="1">
    <citation type="journal article" date="2018" name="Mol. Genet. Genomics">
        <title>The red deer Cervus elaphus genome CerEla1.0: sequencing, annotating, genes, and chromosomes.</title>
        <authorList>
            <person name="Bana N.A."/>
            <person name="Nyiri A."/>
            <person name="Nagy J."/>
            <person name="Frank K."/>
            <person name="Nagy T."/>
            <person name="Steger V."/>
            <person name="Schiller M."/>
            <person name="Lakatos P."/>
            <person name="Sugar L."/>
            <person name="Horn P."/>
            <person name="Barta E."/>
            <person name="Orosz L."/>
        </authorList>
    </citation>
    <scope>NUCLEOTIDE SEQUENCE [LARGE SCALE GENOMIC DNA]</scope>
    <source>
        <strain evidence="2">Hungarian</strain>
    </source>
</reference>
<dbReference type="EMBL" id="MKHE01000005">
    <property type="protein sequence ID" value="OWK14661.1"/>
    <property type="molecule type" value="Genomic_DNA"/>
</dbReference>
<evidence type="ECO:0000256" key="1">
    <source>
        <dbReference type="SAM" id="MobiDB-lite"/>
    </source>
</evidence>
<proteinExistence type="predicted"/>
<accession>A0A212D8T7</accession>